<evidence type="ECO:0000313" key="2">
    <source>
        <dbReference type="Proteomes" id="UP001601059"/>
    </source>
</evidence>
<dbReference type="Proteomes" id="UP001601059">
    <property type="component" value="Unassembled WGS sequence"/>
</dbReference>
<keyword evidence="2" id="KW-1185">Reference proteome</keyword>
<proteinExistence type="predicted"/>
<dbReference type="EMBL" id="JBIACK010000004">
    <property type="protein sequence ID" value="MFE8701048.1"/>
    <property type="molecule type" value="Genomic_DNA"/>
</dbReference>
<sequence>MNRYIVEWCSHHGTEEPLCVRSLVKASSPEEAAVKILQERSRVFRLSQSMITILGVYPFPYPV</sequence>
<accession>A0ABW6KE23</accession>
<reference evidence="1 2" key="1">
    <citation type="submission" date="2024-08" db="EMBL/GenBank/DDBJ databases">
        <title>Two novel Cytobacillus novel species.</title>
        <authorList>
            <person name="Liu G."/>
        </authorList>
    </citation>
    <scope>NUCLEOTIDE SEQUENCE [LARGE SCALE GENOMIC DNA]</scope>
    <source>
        <strain evidence="1 2">FJAT-54145</strain>
    </source>
</reference>
<comment type="caution">
    <text evidence="1">The sequence shown here is derived from an EMBL/GenBank/DDBJ whole genome shotgun (WGS) entry which is preliminary data.</text>
</comment>
<gene>
    <name evidence="1" type="ORF">ACFYKX_10610</name>
</gene>
<evidence type="ECO:0000313" key="1">
    <source>
        <dbReference type="EMBL" id="MFE8701048.1"/>
    </source>
</evidence>
<protein>
    <submittedName>
        <fullName evidence="1">Uncharacterized protein</fullName>
    </submittedName>
</protein>
<dbReference type="RefSeq" id="WP_389360822.1">
    <property type="nucleotide sequence ID" value="NZ_JBIACK010000004.1"/>
</dbReference>
<organism evidence="1 2">
    <name type="scientific">Cytobacillus spartinae</name>
    <dbReference type="NCBI Taxonomy" id="3299023"/>
    <lineage>
        <taxon>Bacteria</taxon>
        <taxon>Bacillati</taxon>
        <taxon>Bacillota</taxon>
        <taxon>Bacilli</taxon>
        <taxon>Bacillales</taxon>
        <taxon>Bacillaceae</taxon>
        <taxon>Cytobacillus</taxon>
    </lineage>
</organism>
<name>A0ABW6KE23_9BACI</name>